<dbReference type="Gene3D" id="3.30.70.270">
    <property type="match status" value="1"/>
</dbReference>
<dbReference type="InterPro" id="IPR000700">
    <property type="entry name" value="PAS-assoc_C"/>
</dbReference>
<feature type="domain" description="GGDEF" evidence="2">
    <location>
        <begin position="179"/>
        <end position="311"/>
    </location>
</feature>
<keyword evidence="4" id="KW-1185">Reference proteome</keyword>
<dbReference type="InterPro" id="IPR035965">
    <property type="entry name" value="PAS-like_dom_sf"/>
</dbReference>
<name>A0ABT5ITF4_9NEIS</name>
<dbReference type="InterPro" id="IPR052155">
    <property type="entry name" value="Biofilm_reg_signaling"/>
</dbReference>
<dbReference type="CDD" id="cd01949">
    <property type="entry name" value="GGDEF"/>
    <property type="match status" value="1"/>
</dbReference>
<dbReference type="GO" id="GO:0052621">
    <property type="term" value="F:diguanylate cyclase activity"/>
    <property type="evidence" value="ECO:0007669"/>
    <property type="project" value="UniProtKB-EC"/>
</dbReference>
<dbReference type="Pfam" id="PF00990">
    <property type="entry name" value="GGDEF"/>
    <property type="match status" value="1"/>
</dbReference>
<evidence type="ECO:0000259" key="1">
    <source>
        <dbReference type="PROSITE" id="PS50113"/>
    </source>
</evidence>
<keyword evidence="3" id="KW-0808">Transferase</keyword>
<dbReference type="RefSeq" id="WP_272750340.1">
    <property type="nucleotide sequence ID" value="NZ_JAQQLF010000001.1"/>
</dbReference>
<dbReference type="InterPro" id="IPR000160">
    <property type="entry name" value="GGDEF_dom"/>
</dbReference>
<dbReference type="PANTHER" id="PTHR44757">
    <property type="entry name" value="DIGUANYLATE CYCLASE DGCP"/>
    <property type="match status" value="1"/>
</dbReference>
<dbReference type="EC" id="2.7.7.65" evidence="3"/>
<dbReference type="PROSITE" id="PS50113">
    <property type="entry name" value="PAC"/>
    <property type="match status" value="1"/>
</dbReference>
<dbReference type="Gene3D" id="3.30.450.20">
    <property type="entry name" value="PAS domain"/>
    <property type="match status" value="1"/>
</dbReference>
<evidence type="ECO:0000313" key="4">
    <source>
        <dbReference type="Proteomes" id="UP001219956"/>
    </source>
</evidence>
<dbReference type="PROSITE" id="PS50887">
    <property type="entry name" value="GGDEF"/>
    <property type="match status" value="1"/>
</dbReference>
<evidence type="ECO:0000313" key="3">
    <source>
        <dbReference type="EMBL" id="MDC7715859.1"/>
    </source>
</evidence>
<dbReference type="SUPFAM" id="SSF55073">
    <property type="entry name" value="Nucleotide cyclase"/>
    <property type="match status" value="1"/>
</dbReference>
<sequence>MTLSDHSLTPPTGHRHPDAARLQQILDLLPHPVMLFRPDHTVEYANAEARRQYGEPQHGPCHQYIHGSSQPCDDDKPCPRQQVIEWRKPVTSEQTCTDSFGQQRFFEITLAPLFNAQGELDGLLETHHDVTTRRQEAQRLQLLQGHLTELAHRDSLTGLANRRYLELKLDTLAKDNTARLCALLFLDLDRFKAINDVHGHVIGDRVLSTMAARLRGVVRTSDLLIRVGGDEFAVLLENTNESGARAVANKIITTLASPVDGLSLPNSVSASVGITLFTSGSVMPRDILTQADSAMYRAKRRGGNDRELIRL</sequence>
<dbReference type="PANTHER" id="PTHR44757:SF2">
    <property type="entry name" value="BIOFILM ARCHITECTURE MAINTENANCE PROTEIN MBAA"/>
    <property type="match status" value="1"/>
</dbReference>
<dbReference type="Pfam" id="PF08448">
    <property type="entry name" value="PAS_4"/>
    <property type="match status" value="1"/>
</dbReference>
<dbReference type="EMBL" id="JAQQLF010000001">
    <property type="protein sequence ID" value="MDC7715859.1"/>
    <property type="molecule type" value="Genomic_DNA"/>
</dbReference>
<dbReference type="NCBIfam" id="TIGR00254">
    <property type="entry name" value="GGDEF"/>
    <property type="match status" value="1"/>
</dbReference>
<keyword evidence="3" id="KW-0548">Nucleotidyltransferase</keyword>
<protein>
    <submittedName>
        <fullName evidence="3">Diguanylate cyclase</fullName>
        <ecNumber evidence="3">2.7.7.65</ecNumber>
    </submittedName>
</protein>
<organism evidence="3 4">
    <name type="scientific">Vogesella aquatica</name>
    <dbReference type="NCBI Taxonomy" id="2984206"/>
    <lineage>
        <taxon>Bacteria</taxon>
        <taxon>Pseudomonadati</taxon>
        <taxon>Pseudomonadota</taxon>
        <taxon>Betaproteobacteria</taxon>
        <taxon>Neisseriales</taxon>
        <taxon>Chromobacteriaceae</taxon>
        <taxon>Vogesella</taxon>
    </lineage>
</organism>
<comment type="caution">
    <text evidence="3">The sequence shown here is derived from an EMBL/GenBank/DDBJ whole genome shotgun (WGS) entry which is preliminary data.</text>
</comment>
<dbReference type="Proteomes" id="UP001219956">
    <property type="component" value="Unassembled WGS sequence"/>
</dbReference>
<gene>
    <name evidence="3" type="ORF">PQU95_01305</name>
</gene>
<evidence type="ECO:0000259" key="2">
    <source>
        <dbReference type="PROSITE" id="PS50887"/>
    </source>
</evidence>
<dbReference type="SUPFAM" id="SSF55785">
    <property type="entry name" value="PYP-like sensor domain (PAS domain)"/>
    <property type="match status" value="1"/>
</dbReference>
<dbReference type="SMART" id="SM00267">
    <property type="entry name" value="GGDEF"/>
    <property type="match status" value="1"/>
</dbReference>
<feature type="domain" description="PAC" evidence="1">
    <location>
        <begin position="90"/>
        <end position="142"/>
    </location>
</feature>
<dbReference type="InterPro" id="IPR029787">
    <property type="entry name" value="Nucleotide_cyclase"/>
</dbReference>
<accession>A0ABT5ITF4</accession>
<dbReference type="InterPro" id="IPR013656">
    <property type="entry name" value="PAS_4"/>
</dbReference>
<reference evidence="3 4" key="1">
    <citation type="submission" date="2023-01" db="EMBL/GenBank/DDBJ databases">
        <title>Novel species of the genus Vogesella isolated from rivers.</title>
        <authorList>
            <person name="Lu H."/>
        </authorList>
    </citation>
    <scope>NUCLEOTIDE SEQUENCE [LARGE SCALE GENOMIC DNA]</scope>
    <source>
        <strain evidence="3 4">DC21W</strain>
    </source>
</reference>
<proteinExistence type="predicted"/>
<dbReference type="InterPro" id="IPR043128">
    <property type="entry name" value="Rev_trsase/Diguanyl_cyclase"/>
</dbReference>